<proteinExistence type="predicted"/>
<name>A0A4S4MT28_9APHY</name>
<protein>
    <submittedName>
        <fullName evidence="2">Uncharacterized protein</fullName>
    </submittedName>
</protein>
<dbReference type="Proteomes" id="UP000308730">
    <property type="component" value="Unassembled WGS sequence"/>
</dbReference>
<evidence type="ECO:0000256" key="1">
    <source>
        <dbReference type="SAM" id="SignalP"/>
    </source>
</evidence>
<keyword evidence="3" id="KW-1185">Reference proteome</keyword>
<organism evidence="2 3">
    <name type="scientific">Antrodiella citrinella</name>
    <dbReference type="NCBI Taxonomy" id="2447956"/>
    <lineage>
        <taxon>Eukaryota</taxon>
        <taxon>Fungi</taxon>
        <taxon>Dikarya</taxon>
        <taxon>Basidiomycota</taxon>
        <taxon>Agaricomycotina</taxon>
        <taxon>Agaricomycetes</taxon>
        <taxon>Polyporales</taxon>
        <taxon>Steccherinaceae</taxon>
        <taxon>Antrodiella</taxon>
    </lineage>
</organism>
<evidence type="ECO:0000313" key="3">
    <source>
        <dbReference type="Proteomes" id="UP000308730"/>
    </source>
</evidence>
<gene>
    <name evidence="2" type="ORF">EUX98_g5563</name>
</gene>
<keyword evidence="1" id="KW-0732">Signal</keyword>
<feature type="chain" id="PRO_5020375164" evidence="1">
    <location>
        <begin position="24"/>
        <end position="176"/>
    </location>
</feature>
<feature type="signal peptide" evidence="1">
    <location>
        <begin position="1"/>
        <end position="23"/>
    </location>
</feature>
<comment type="caution">
    <text evidence="2">The sequence shown here is derived from an EMBL/GenBank/DDBJ whole genome shotgun (WGS) entry which is preliminary data.</text>
</comment>
<sequence length="176" mass="19184">MFAVRTVGCAFYALALIVSTCHAASVPPAGSSVVARNADKPKETISPTLDVHLYPNHKPRDIAEILEVRDVYAPRITEPKTTTVWTSGYMAVVRWDTSNPPKTITNPGGKIFIGQVDGDGKKHLIIDKPLAENFDIMSGHVEFPVPHWVPSGANFITLFGDSGNDSPMFSINKPRN</sequence>
<evidence type="ECO:0000313" key="2">
    <source>
        <dbReference type="EMBL" id="THH28627.1"/>
    </source>
</evidence>
<reference evidence="2 3" key="1">
    <citation type="submission" date="2019-02" db="EMBL/GenBank/DDBJ databases">
        <title>Genome sequencing of the rare red list fungi Antrodiella citrinella (Flaviporus citrinellus).</title>
        <authorList>
            <person name="Buettner E."/>
            <person name="Kellner H."/>
        </authorList>
    </citation>
    <scope>NUCLEOTIDE SEQUENCE [LARGE SCALE GENOMIC DNA]</scope>
    <source>
        <strain evidence="2 3">DSM 108506</strain>
    </source>
</reference>
<dbReference type="AlphaFoldDB" id="A0A4S4MT28"/>
<dbReference type="OrthoDB" id="2339190at2759"/>
<accession>A0A4S4MT28</accession>
<dbReference type="EMBL" id="SGPM01000167">
    <property type="protein sequence ID" value="THH28627.1"/>
    <property type="molecule type" value="Genomic_DNA"/>
</dbReference>